<sequence>MMLRTELPARLRETVTAALGGGNGRIHFHFYSTWFDSIFLVSALLSAALLYSLHESRVTTWTIAEGSAGGGGGLLPAHPDTDGDLEAQCYAQSAGEAGRVRRRPPSNAGYSPPRGYSPQRGGGDDDGDGVPTLEMSSVIDLGAGAGGAGRDHLGSRGSVDSLLDSSDDERAVAGYARLP</sequence>
<dbReference type="EMBL" id="HBGJ01041034">
    <property type="protein sequence ID" value="CAD9267386.1"/>
    <property type="molecule type" value="Transcribed_RNA"/>
</dbReference>
<reference evidence="3" key="1">
    <citation type="submission" date="2021-01" db="EMBL/GenBank/DDBJ databases">
        <authorList>
            <person name="Corre E."/>
            <person name="Pelletier E."/>
            <person name="Niang G."/>
            <person name="Scheremetjew M."/>
            <person name="Finn R."/>
            <person name="Kale V."/>
            <person name="Holt S."/>
            <person name="Cochrane G."/>
            <person name="Meng A."/>
            <person name="Brown T."/>
            <person name="Cohen L."/>
        </authorList>
    </citation>
    <scope>NUCLEOTIDE SEQUENCE</scope>
    <source>
        <strain evidence="3">CCMP2877</strain>
    </source>
</reference>
<evidence type="ECO:0000313" key="3">
    <source>
        <dbReference type="EMBL" id="CAD9267386.1"/>
    </source>
</evidence>
<accession>A0A7S1UHQ0</accession>
<evidence type="ECO:0000259" key="2">
    <source>
        <dbReference type="Pfam" id="PF12430"/>
    </source>
</evidence>
<organism evidence="3">
    <name type="scientific">Phaeomonas parva</name>
    <dbReference type="NCBI Taxonomy" id="124430"/>
    <lineage>
        <taxon>Eukaryota</taxon>
        <taxon>Sar</taxon>
        <taxon>Stramenopiles</taxon>
        <taxon>Ochrophyta</taxon>
        <taxon>Pinguiophyceae</taxon>
        <taxon>Pinguiochrysidales</taxon>
        <taxon>Pinguiochrysidaceae</taxon>
        <taxon>Phaeomonas</taxon>
    </lineage>
</organism>
<gene>
    <name evidence="3" type="ORF">PPAR1163_LOCUS25813</name>
</gene>
<feature type="domain" description="Abscisic acid G-protein coupled receptor-like" evidence="2">
    <location>
        <begin position="1"/>
        <end position="52"/>
    </location>
</feature>
<protein>
    <recommendedName>
        <fullName evidence="2">Abscisic acid G-protein coupled receptor-like domain-containing protein</fullName>
    </recommendedName>
</protein>
<evidence type="ECO:0000256" key="1">
    <source>
        <dbReference type="SAM" id="MobiDB-lite"/>
    </source>
</evidence>
<dbReference type="Pfam" id="PF12430">
    <property type="entry name" value="ABA_GPCR"/>
    <property type="match status" value="1"/>
</dbReference>
<feature type="region of interest" description="Disordered" evidence="1">
    <location>
        <begin position="91"/>
        <end position="179"/>
    </location>
</feature>
<dbReference type="AlphaFoldDB" id="A0A7S1UHQ0"/>
<proteinExistence type="predicted"/>
<dbReference type="InterPro" id="IPR025969">
    <property type="entry name" value="ABA_GPCR_dom"/>
</dbReference>
<name>A0A7S1UHQ0_9STRA</name>